<feature type="domain" description="GST N-terminal" evidence="2">
    <location>
        <begin position="4"/>
        <end position="84"/>
    </location>
</feature>
<feature type="domain" description="GST C-terminal" evidence="3">
    <location>
        <begin position="90"/>
        <end position="217"/>
    </location>
</feature>
<evidence type="ECO:0000313" key="5">
    <source>
        <dbReference type="Proteomes" id="UP000002171"/>
    </source>
</evidence>
<evidence type="ECO:0000259" key="2">
    <source>
        <dbReference type="PROSITE" id="PS50404"/>
    </source>
</evidence>
<dbReference type="InterPro" id="IPR040079">
    <property type="entry name" value="Glutathione_S-Trfase"/>
</dbReference>
<dbReference type="SUPFAM" id="SSF47616">
    <property type="entry name" value="GST C-terminal domain-like"/>
    <property type="match status" value="1"/>
</dbReference>
<dbReference type="SUPFAM" id="SSF52833">
    <property type="entry name" value="Thioredoxin-like"/>
    <property type="match status" value="1"/>
</dbReference>
<dbReference type="InterPro" id="IPR036249">
    <property type="entry name" value="Thioredoxin-like_sf"/>
</dbReference>
<dbReference type="InterPro" id="IPR036282">
    <property type="entry name" value="Glutathione-S-Trfase_C_sf"/>
</dbReference>
<dbReference type="SFLD" id="SFLDG01150">
    <property type="entry name" value="Main.1:_Beta-like"/>
    <property type="match status" value="1"/>
</dbReference>
<gene>
    <name evidence="4" type="ORF">MED92_06303</name>
</gene>
<reference evidence="4 5" key="1">
    <citation type="submission" date="2006-02" db="EMBL/GenBank/DDBJ databases">
        <authorList>
            <person name="Pinhassi J."/>
            <person name="Pedros-Alio C."/>
            <person name="Ferriera S."/>
            <person name="Johnson J."/>
            <person name="Kravitz S."/>
            <person name="Halpern A."/>
            <person name="Remington K."/>
            <person name="Beeson K."/>
            <person name="Tran B."/>
            <person name="Rogers Y.-H."/>
            <person name="Friedman R."/>
            <person name="Venter J.C."/>
        </authorList>
    </citation>
    <scope>NUCLEOTIDE SEQUENCE [LARGE SCALE GENOMIC DNA]</scope>
    <source>
        <strain evidence="4 5">MED92</strain>
    </source>
</reference>
<dbReference type="PROSITE" id="PS50405">
    <property type="entry name" value="GST_CTER"/>
    <property type="match status" value="1"/>
</dbReference>
<dbReference type="PANTHER" id="PTHR44051:SF21">
    <property type="entry name" value="GLUTATHIONE S-TRANSFERASE FAMILY PROTEIN"/>
    <property type="match status" value="1"/>
</dbReference>
<accession>A0A7U8C701</accession>
<comment type="similarity">
    <text evidence="1">Belongs to the GST superfamily.</text>
</comment>
<dbReference type="CDD" id="cd03046">
    <property type="entry name" value="GST_N_GTT1_like"/>
    <property type="match status" value="1"/>
</dbReference>
<proteinExistence type="inferred from homology"/>
<organism evidence="4 5">
    <name type="scientific">Neptuniibacter caesariensis</name>
    <dbReference type="NCBI Taxonomy" id="207954"/>
    <lineage>
        <taxon>Bacteria</taxon>
        <taxon>Pseudomonadati</taxon>
        <taxon>Pseudomonadota</taxon>
        <taxon>Gammaproteobacteria</taxon>
        <taxon>Oceanospirillales</taxon>
        <taxon>Oceanospirillaceae</taxon>
        <taxon>Neptuniibacter</taxon>
    </lineage>
</organism>
<dbReference type="InterPro" id="IPR004046">
    <property type="entry name" value="GST_C"/>
</dbReference>
<keyword evidence="4" id="KW-0808">Transferase</keyword>
<sequence>MDVAMAITLFHCQEARSMRSLWLINELNLDAEVITLSFGEELRSDDYMSRHPLGRVPCLIDGDTTLYESGAITEWLCENYDTKNLWRKPGDPERAEWLQWLHYAETICVHVASLTQQQIVIFDSELRSPTVRKLETRRLEKAIEVLETQLENQDYLLKSGFSGADIGVGYSLHAGRLFTDISVFPNVSRYYERLSKRPAFQLSLPEPGATNLIYTEENYWMEPS</sequence>
<dbReference type="EMBL" id="AAOW01000002">
    <property type="protein sequence ID" value="EAR62708.1"/>
    <property type="molecule type" value="Genomic_DNA"/>
</dbReference>
<dbReference type="PROSITE" id="PS50404">
    <property type="entry name" value="GST_NTER"/>
    <property type="match status" value="1"/>
</dbReference>
<dbReference type="Pfam" id="PF00043">
    <property type="entry name" value="GST_C"/>
    <property type="match status" value="1"/>
</dbReference>
<protein>
    <submittedName>
        <fullName evidence="4">Glutathione S-transferase family protein</fullName>
    </submittedName>
</protein>
<evidence type="ECO:0000256" key="1">
    <source>
        <dbReference type="RuleBase" id="RU003494"/>
    </source>
</evidence>
<dbReference type="SFLD" id="SFLDG00358">
    <property type="entry name" value="Main_(cytGST)"/>
    <property type="match status" value="1"/>
</dbReference>
<dbReference type="PANTHER" id="PTHR44051">
    <property type="entry name" value="GLUTATHIONE S-TRANSFERASE-RELATED"/>
    <property type="match status" value="1"/>
</dbReference>
<keyword evidence="5" id="KW-1185">Reference proteome</keyword>
<dbReference type="Gene3D" id="3.40.30.10">
    <property type="entry name" value="Glutaredoxin"/>
    <property type="match status" value="1"/>
</dbReference>
<evidence type="ECO:0000313" key="4">
    <source>
        <dbReference type="EMBL" id="EAR62708.1"/>
    </source>
</evidence>
<dbReference type="Proteomes" id="UP000002171">
    <property type="component" value="Unassembled WGS sequence"/>
</dbReference>
<dbReference type="GO" id="GO:0016740">
    <property type="term" value="F:transferase activity"/>
    <property type="evidence" value="ECO:0007669"/>
    <property type="project" value="UniProtKB-KW"/>
</dbReference>
<dbReference type="InterPro" id="IPR004045">
    <property type="entry name" value="Glutathione_S-Trfase_N"/>
</dbReference>
<dbReference type="Pfam" id="PF02798">
    <property type="entry name" value="GST_N"/>
    <property type="match status" value="1"/>
</dbReference>
<dbReference type="AlphaFoldDB" id="A0A7U8C701"/>
<dbReference type="Gene3D" id="1.20.1050.10">
    <property type="match status" value="1"/>
</dbReference>
<name>A0A7U8C701_NEPCE</name>
<comment type="caution">
    <text evidence="4">The sequence shown here is derived from an EMBL/GenBank/DDBJ whole genome shotgun (WGS) entry which is preliminary data.</text>
</comment>
<dbReference type="InterPro" id="IPR010987">
    <property type="entry name" value="Glutathione-S-Trfase_C-like"/>
</dbReference>
<dbReference type="SFLD" id="SFLDS00019">
    <property type="entry name" value="Glutathione_Transferase_(cytos"/>
    <property type="match status" value="1"/>
</dbReference>
<evidence type="ECO:0000259" key="3">
    <source>
        <dbReference type="PROSITE" id="PS50405"/>
    </source>
</evidence>